<dbReference type="Pfam" id="PF06252">
    <property type="entry name" value="GemA"/>
    <property type="match status" value="1"/>
</dbReference>
<dbReference type="EMBL" id="CP073347">
    <property type="protein sequence ID" value="UTW12954.1"/>
    <property type="molecule type" value="Genomic_DNA"/>
</dbReference>
<organism evidence="1 2">
    <name type="scientific">Marinobacterium rhizophilum</name>
    <dbReference type="NCBI Taxonomy" id="420402"/>
    <lineage>
        <taxon>Bacteria</taxon>
        <taxon>Pseudomonadati</taxon>
        <taxon>Pseudomonadota</taxon>
        <taxon>Gammaproteobacteria</taxon>
        <taxon>Oceanospirillales</taxon>
        <taxon>Oceanospirillaceae</taxon>
        <taxon>Marinobacterium</taxon>
    </lineage>
</organism>
<protein>
    <submittedName>
        <fullName evidence="1">Regulatory protein GemA</fullName>
    </submittedName>
</protein>
<evidence type="ECO:0000313" key="1">
    <source>
        <dbReference type="EMBL" id="UTW12954.1"/>
    </source>
</evidence>
<reference evidence="1" key="1">
    <citation type="submission" date="2021-04" db="EMBL/GenBank/DDBJ databases">
        <title>Oceanospirillales bacteria with DddD are important DMSP degraders in coastal seawater.</title>
        <authorList>
            <person name="Liu J."/>
        </authorList>
    </citation>
    <scope>NUCLEOTIDE SEQUENCE</scope>
    <source>
        <strain evidence="1">D13-1</strain>
    </source>
</reference>
<accession>A0ABY5HLF0</accession>
<name>A0ABY5HLF0_9GAMM</name>
<dbReference type="Proteomes" id="UP001058461">
    <property type="component" value="Chromosome"/>
</dbReference>
<gene>
    <name evidence="1" type="ORF">KDW95_04570</name>
</gene>
<dbReference type="InterPro" id="IPR009363">
    <property type="entry name" value="Phage_Mu_Gp16"/>
</dbReference>
<dbReference type="RefSeq" id="WP_255855100.1">
    <property type="nucleotide sequence ID" value="NZ_CP073347.1"/>
</dbReference>
<sequence>MKHPQKDNRKAALAQIHIGKKQLGLDDDTYRDMLQNLTGKRSCSDMALAELYQVIKQLENAGFKQHRGRRSGATRQGYYSPRSKGQVIDVMRAIWIEMHQAGIVRDGSEAALAAYAKRMSAQLNGGAGVEKLEWLQRDEQLAARVLEALKKWRARAFKELPHVE</sequence>
<keyword evidence="2" id="KW-1185">Reference proteome</keyword>
<proteinExistence type="predicted"/>
<evidence type="ECO:0000313" key="2">
    <source>
        <dbReference type="Proteomes" id="UP001058461"/>
    </source>
</evidence>